<name>A0A9D1AAS9_9FIRM</name>
<dbReference type="EMBL" id="DVGK01000037">
    <property type="protein sequence ID" value="HIR12827.1"/>
    <property type="molecule type" value="Genomic_DNA"/>
</dbReference>
<dbReference type="AlphaFoldDB" id="A0A9D1AAS9"/>
<dbReference type="Proteomes" id="UP000886757">
    <property type="component" value="Unassembled WGS sequence"/>
</dbReference>
<comment type="caution">
    <text evidence="1">The sequence shown here is derived from an EMBL/GenBank/DDBJ whole genome shotgun (WGS) entry which is preliminary data.</text>
</comment>
<reference evidence="1" key="2">
    <citation type="journal article" date="2021" name="PeerJ">
        <title>Extensive microbial diversity within the chicken gut microbiome revealed by metagenomics and culture.</title>
        <authorList>
            <person name="Gilroy R."/>
            <person name="Ravi A."/>
            <person name="Getino M."/>
            <person name="Pursley I."/>
            <person name="Horton D.L."/>
            <person name="Alikhan N.F."/>
            <person name="Baker D."/>
            <person name="Gharbi K."/>
            <person name="Hall N."/>
            <person name="Watson M."/>
            <person name="Adriaenssens E.M."/>
            <person name="Foster-Nyarko E."/>
            <person name="Jarju S."/>
            <person name="Secka A."/>
            <person name="Antonio M."/>
            <person name="Oren A."/>
            <person name="Chaudhuri R.R."/>
            <person name="La Ragione R."/>
            <person name="Hildebrand F."/>
            <person name="Pallen M.J."/>
        </authorList>
    </citation>
    <scope>NUCLEOTIDE SEQUENCE</scope>
    <source>
        <strain evidence="1">ChiSjej4B22-8148</strain>
    </source>
</reference>
<organism evidence="1 2">
    <name type="scientific">Candidatus Choladousia intestinavium</name>
    <dbReference type="NCBI Taxonomy" id="2840727"/>
    <lineage>
        <taxon>Bacteria</taxon>
        <taxon>Bacillati</taxon>
        <taxon>Bacillota</taxon>
        <taxon>Clostridia</taxon>
        <taxon>Lachnospirales</taxon>
        <taxon>Lachnospiraceae</taxon>
        <taxon>Lachnospiraceae incertae sedis</taxon>
        <taxon>Candidatus Choladousia</taxon>
    </lineage>
</organism>
<evidence type="ECO:0000313" key="1">
    <source>
        <dbReference type="EMBL" id="HIR12827.1"/>
    </source>
</evidence>
<evidence type="ECO:0000313" key="2">
    <source>
        <dbReference type="Proteomes" id="UP000886757"/>
    </source>
</evidence>
<proteinExistence type="predicted"/>
<accession>A0A9D1AAS9</accession>
<gene>
    <name evidence="1" type="ORF">IAB31_02750</name>
</gene>
<sequence length="75" mass="8960">MKCYEAVWEIFNKCSNNQMRDVFIDEIETDDLDEFLRNKFKGKDLTFEKTVKEDGTIIYDIMASGIKERYSFTEI</sequence>
<reference evidence="1" key="1">
    <citation type="submission" date="2020-10" db="EMBL/GenBank/DDBJ databases">
        <authorList>
            <person name="Gilroy R."/>
        </authorList>
    </citation>
    <scope>NUCLEOTIDE SEQUENCE</scope>
    <source>
        <strain evidence="1">ChiSjej4B22-8148</strain>
    </source>
</reference>
<protein>
    <submittedName>
        <fullName evidence="1">Uncharacterized protein</fullName>
    </submittedName>
</protein>